<keyword evidence="1" id="KW-0929">Antimicrobial</keyword>
<dbReference type="PANTHER" id="PTHR38107:SF3">
    <property type="entry name" value="LYSOZYME RRRD-RELATED"/>
    <property type="match status" value="1"/>
</dbReference>
<protein>
    <submittedName>
        <fullName evidence="5">Lysozyme-like domain-containing protein</fullName>
    </submittedName>
</protein>
<dbReference type="Proteomes" id="UP000325780">
    <property type="component" value="Unassembled WGS sequence"/>
</dbReference>
<dbReference type="PANTHER" id="PTHR38107">
    <property type="match status" value="1"/>
</dbReference>
<dbReference type="InterPro" id="IPR023347">
    <property type="entry name" value="Lysozyme_dom_sf"/>
</dbReference>
<keyword evidence="6" id="KW-1185">Reference proteome</keyword>
<dbReference type="InterPro" id="IPR051018">
    <property type="entry name" value="Bacteriophage_GH24"/>
</dbReference>
<organism evidence="5 6">
    <name type="scientific">Aspergillus avenaceus</name>
    <dbReference type="NCBI Taxonomy" id="36643"/>
    <lineage>
        <taxon>Eukaryota</taxon>
        <taxon>Fungi</taxon>
        <taxon>Dikarya</taxon>
        <taxon>Ascomycota</taxon>
        <taxon>Pezizomycotina</taxon>
        <taxon>Eurotiomycetes</taxon>
        <taxon>Eurotiomycetidae</taxon>
        <taxon>Eurotiales</taxon>
        <taxon>Aspergillaceae</taxon>
        <taxon>Aspergillus</taxon>
        <taxon>Aspergillus subgen. Circumdati</taxon>
    </lineage>
</organism>
<dbReference type="AlphaFoldDB" id="A0A5N6U4V3"/>
<dbReference type="CDD" id="cd00737">
    <property type="entry name" value="lyz_endolysin_autolysin"/>
    <property type="match status" value="1"/>
</dbReference>
<evidence type="ECO:0000313" key="5">
    <source>
        <dbReference type="EMBL" id="KAE8153665.1"/>
    </source>
</evidence>
<keyword evidence="4" id="KW-0732">Signal</keyword>
<evidence type="ECO:0000256" key="1">
    <source>
        <dbReference type="ARBA" id="ARBA00022529"/>
    </source>
</evidence>
<evidence type="ECO:0000256" key="2">
    <source>
        <dbReference type="ARBA" id="ARBA00022638"/>
    </source>
</evidence>
<keyword evidence="2" id="KW-0081">Bacteriolytic enzyme</keyword>
<dbReference type="InterPro" id="IPR023346">
    <property type="entry name" value="Lysozyme-like_dom_sf"/>
</dbReference>
<keyword evidence="3" id="KW-1035">Host cytoplasm</keyword>
<dbReference type="Gene3D" id="1.10.530.40">
    <property type="match status" value="1"/>
</dbReference>
<name>A0A5N6U4V3_ASPAV</name>
<dbReference type="SUPFAM" id="SSF53955">
    <property type="entry name" value="Lysozyme-like"/>
    <property type="match status" value="1"/>
</dbReference>
<evidence type="ECO:0000256" key="3">
    <source>
        <dbReference type="ARBA" id="ARBA00023200"/>
    </source>
</evidence>
<dbReference type="GO" id="GO:0042742">
    <property type="term" value="P:defense response to bacterium"/>
    <property type="evidence" value="ECO:0007669"/>
    <property type="project" value="UniProtKB-KW"/>
</dbReference>
<dbReference type="GO" id="GO:0009253">
    <property type="term" value="P:peptidoglycan catabolic process"/>
    <property type="evidence" value="ECO:0007669"/>
    <property type="project" value="InterPro"/>
</dbReference>
<accession>A0A5N6U4V3</accession>
<dbReference type="GO" id="GO:0003796">
    <property type="term" value="F:lysozyme activity"/>
    <property type="evidence" value="ECO:0007669"/>
    <property type="project" value="InterPro"/>
</dbReference>
<sequence length="269" mass="29212">MKFSLATISILALSVTALPSEVIRRGVSDSAVELIGELEGFRSNYYYINGHKTIGYGHDCNEKQDCGSISAPISKSEGAKLLKKDLAGFEKCVCQLDNAKDLNANQYGALVSFAYNSGCGGVQSWWHGAMEKKNFDGICEALPTTNTLNGLLTNRRKKETTGGKEYNTYHDAAEDMGIWNATDPLNRTDMDASNDHRLDGMLDVDNFNEAAPEVSNYVYGTGTGASDEDGDLDRGRTLFDKNPGAYSGMTVYPTEGSDPVCESTFDDNV</sequence>
<proteinExistence type="predicted"/>
<dbReference type="GO" id="GO:0016998">
    <property type="term" value="P:cell wall macromolecule catabolic process"/>
    <property type="evidence" value="ECO:0007669"/>
    <property type="project" value="InterPro"/>
</dbReference>
<dbReference type="InterPro" id="IPR002196">
    <property type="entry name" value="Glyco_hydro_24"/>
</dbReference>
<evidence type="ECO:0000256" key="4">
    <source>
        <dbReference type="SAM" id="SignalP"/>
    </source>
</evidence>
<feature type="chain" id="PRO_5024820696" evidence="4">
    <location>
        <begin position="18"/>
        <end position="269"/>
    </location>
</feature>
<dbReference type="EMBL" id="ML742036">
    <property type="protein sequence ID" value="KAE8153665.1"/>
    <property type="molecule type" value="Genomic_DNA"/>
</dbReference>
<reference evidence="5 6" key="1">
    <citation type="submission" date="2019-04" db="EMBL/GenBank/DDBJ databases">
        <title>Friends and foes A comparative genomics study of 23 Aspergillus species from section Flavi.</title>
        <authorList>
            <consortium name="DOE Joint Genome Institute"/>
            <person name="Kjaerbolling I."/>
            <person name="Vesth T."/>
            <person name="Frisvad J.C."/>
            <person name="Nybo J.L."/>
            <person name="Theobald S."/>
            <person name="Kildgaard S."/>
            <person name="Isbrandt T."/>
            <person name="Kuo A."/>
            <person name="Sato A."/>
            <person name="Lyhne E.K."/>
            <person name="Kogle M.E."/>
            <person name="Wiebenga A."/>
            <person name="Kun R.S."/>
            <person name="Lubbers R.J."/>
            <person name="Makela M.R."/>
            <person name="Barry K."/>
            <person name="Chovatia M."/>
            <person name="Clum A."/>
            <person name="Daum C."/>
            <person name="Haridas S."/>
            <person name="He G."/>
            <person name="LaButti K."/>
            <person name="Lipzen A."/>
            <person name="Mondo S."/>
            <person name="Riley R."/>
            <person name="Salamov A."/>
            <person name="Simmons B.A."/>
            <person name="Magnuson J.K."/>
            <person name="Henrissat B."/>
            <person name="Mortensen U.H."/>
            <person name="Larsen T.O."/>
            <person name="Devries R.P."/>
            <person name="Grigoriev I.V."/>
            <person name="Machida M."/>
            <person name="Baker S.E."/>
            <person name="Andersen M.R."/>
        </authorList>
    </citation>
    <scope>NUCLEOTIDE SEQUENCE [LARGE SCALE GENOMIC DNA]</scope>
    <source>
        <strain evidence="5 6">IBT 18842</strain>
    </source>
</reference>
<dbReference type="Pfam" id="PF00959">
    <property type="entry name" value="Phage_lysozyme"/>
    <property type="match status" value="1"/>
</dbReference>
<dbReference type="GO" id="GO:0031640">
    <property type="term" value="P:killing of cells of another organism"/>
    <property type="evidence" value="ECO:0007669"/>
    <property type="project" value="UniProtKB-KW"/>
</dbReference>
<gene>
    <name evidence="5" type="ORF">BDV25DRAFT_136605</name>
</gene>
<evidence type="ECO:0000313" key="6">
    <source>
        <dbReference type="Proteomes" id="UP000325780"/>
    </source>
</evidence>
<feature type="signal peptide" evidence="4">
    <location>
        <begin position="1"/>
        <end position="17"/>
    </location>
</feature>
<dbReference type="InterPro" id="IPR033907">
    <property type="entry name" value="Endolysin_autolysin"/>
</dbReference>
<dbReference type="OrthoDB" id="5358886at2759"/>